<dbReference type="InterPro" id="IPR013149">
    <property type="entry name" value="ADH-like_C"/>
</dbReference>
<dbReference type="InterPro" id="IPR047122">
    <property type="entry name" value="Trans-enoyl_RdTase-like"/>
</dbReference>
<comment type="caution">
    <text evidence="2">The sequence shown here is derived from an EMBL/GenBank/DDBJ whole genome shotgun (WGS) entry which is preliminary data.</text>
</comment>
<dbReference type="EMBL" id="MNAD01001353">
    <property type="protein sequence ID" value="OJT06119.1"/>
    <property type="molecule type" value="Genomic_DNA"/>
</dbReference>
<feature type="domain" description="Enoyl reductase (ER)" evidence="1">
    <location>
        <begin position="17"/>
        <end position="350"/>
    </location>
</feature>
<dbReference type="Pfam" id="PF08240">
    <property type="entry name" value="ADH_N"/>
    <property type="match status" value="1"/>
</dbReference>
<dbReference type="InterPro" id="IPR020843">
    <property type="entry name" value="ER"/>
</dbReference>
<dbReference type="OrthoDB" id="10257049at2759"/>
<sequence>MSSTIPQTMKALLIEEGHKVALKDHAVPPIGGDDILIKTVSLAQNPTDWKHVDTIGTPGSILGCDFSGHVVKAGKNVTSPKVGDHVAGFVHGGAFSDEGAFAEYVKTPGDLVWVVPENTISHDEAATLGCAFWTAAQALFHKTRLGLVEPPAKASGGEWVFIYGGSSAVGHFAIQLAHLAGYKVATTASPRNFELVKSLGADAVFDYHDADVVAKIKQATCNSVTKAVDSISLKESQRISAEVLAPAGGKVVLVLGPEPGATDRKDVQFIPTLIYTSLGRAFDFGPSTQFPVFPEDRKQIVDFLKKVPQLIKDGAVKTPTIKLWEGGLAAIPDGLQYMREGKVSAEKIVYRV</sequence>
<dbReference type="OMA" id="CDFSGHV"/>
<gene>
    <name evidence="2" type="ORF">TRAPUB_3054</name>
</gene>
<dbReference type="SUPFAM" id="SSF51735">
    <property type="entry name" value="NAD(P)-binding Rossmann-fold domains"/>
    <property type="match status" value="1"/>
</dbReference>
<proteinExistence type="predicted"/>
<protein>
    <submittedName>
        <fullName evidence="2">Protein TOXD</fullName>
    </submittedName>
</protein>
<dbReference type="STRING" id="154538.A0A1M2VET3"/>
<dbReference type="AlphaFoldDB" id="A0A1M2VET3"/>
<dbReference type="PANTHER" id="PTHR45348">
    <property type="entry name" value="HYPOTHETICAL OXIDOREDUCTASE (EUROFUNG)"/>
    <property type="match status" value="1"/>
</dbReference>
<organism evidence="2 3">
    <name type="scientific">Trametes pubescens</name>
    <name type="common">White-rot fungus</name>
    <dbReference type="NCBI Taxonomy" id="154538"/>
    <lineage>
        <taxon>Eukaryota</taxon>
        <taxon>Fungi</taxon>
        <taxon>Dikarya</taxon>
        <taxon>Basidiomycota</taxon>
        <taxon>Agaricomycotina</taxon>
        <taxon>Agaricomycetes</taxon>
        <taxon>Polyporales</taxon>
        <taxon>Polyporaceae</taxon>
        <taxon>Trametes</taxon>
    </lineage>
</organism>
<evidence type="ECO:0000259" key="1">
    <source>
        <dbReference type="SMART" id="SM00829"/>
    </source>
</evidence>
<evidence type="ECO:0000313" key="3">
    <source>
        <dbReference type="Proteomes" id="UP000184267"/>
    </source>
</evidence>
<reference evidence="2 3" key="1">
    <citation type="submission" date="2016-10" db="EMBL/GenBank/DDBJ databases">
        <title>Genome sequence of the basidiomycete white-rot fungus Trametes pubescens.</title>
        <authorList>
            <person name="Makela M.R."/>
            <person name="Granchi Z."/>
            <person name="Peng M."/>
            <person name="De Vries R.P."/>
            <person name="Grigoriev I."/>
            <person name="Riley R."/>
            <person name="Hilden K."/>
        </authorList>
    </citation>
    <scope>NUCLEOTIDE SEQUENCE [LARGE SCALE GENOMIC DNA]</scope>
    <source>
        <strain evidence="2 3">FBCC735</strain>
    </source>
</reference>
<name>A0A1M2VET3_TRAPU</name>
<dbReference type="GO" id="GO:0016651">
    <property type="term" value="F:oxidoreductase activity, acting on NAD(P)H"/>
    <property type="evidence" value="ECO:0007669"/>
    <property type="project" value="InterPro"/>
</dbReference>
<dbReference type="Gene3D" id="3.40.50.720">
    <property type="entry name" value="NAD(P)-binding Rossmann-like Domain"/>
    <property type="match status" value="1"/>
</dbReference>
<dbReference type="Proteomes" id="UP000184267">
    <property type="component" value="Unassembled WGS sequence"/>
</dbReference>
<dbReference type="Pfam" id="PF00107">
    <property type="entry name" value="ADH_zinc_N"/>
    <property type="match status" value="1"/>
</dbReference>
<dbReference type="CDD" id="cd08249">
    <property type="entry name" value="enoyl_reductase_like"/>
    <property type="match status" value="1"/>
</dbReference>
<dbReference type="Gene3D" id="3.90.180.10">
    <property type="entry name" value="Medium-chain alcohol dehydrogenases, catalytic domain"/>
    <property type="match status" value="1"/>
</dbReference>
<accession>A0A1M2VET3</accession>
<evidence type="ECO:0000313" key="2">
    <source>
        <dbReference type="EMBL" id="OJT06119.1"/>
    </source>
</evidence>
<dbReference type="SUPFAM" id="SSF50129">
    <property type="entry name" value="GroES-like"/>
    <property type="match status" value="1"/>
</dbReference>
<dbReference type="PANTHER" id="PTHR45348:SF2">
    <property type="entry name" value="ZINC-TYPE ALCOHOL DEHYDROGENASE-LIKE PROTEIN C2E1P3.01"/>
    <property type="match status" value="1"/>
</dbReference>
<keyword evidence="3" id="KW-1185">Reference proteome</keyword>
<dbReference type="InterPro" id="IPR011032">
    <property type="entry name" value="GroES-like_sf"/>
</dbReference>
<dbReference type="SMART" id="SM00829">
    <property type="entry name" value="PKS_ER"/>
    <property type="match status" value="1"/>
</dbReference>
<dbReference type="InterPro" id="IPR013154">
    <property type="entry name" value="ADH-like_N"/>
</dbReference>
<dbReference type="InterPro" id="IPR036291">
    <property type="entry name" value="NAD(P)-bd_dom_sf"/>
</dbReference>